<dbReference type="EMBL" id="VOSK01000330">
    <property type="protein sequence ID" value="MPR30223.1"/>
    <property type="molecule type" value="Genomic_DNA"/>
</dbReference>
<protein>
    <submittedName>
        <fullName evidence="2">Uncharacterized protein</fullName>
    </submittedName>
</protein>
<keyword evidence="1" id="KW-1133">Transmembrane helix</keyword>
<dbReference type="RefSeq" id="WP_152717076.1">
    <property type="nucleotide sequence ID" value="NZ_VOSJ01000352.1"/>
</dbReference>
<keyword evidence="1" id="KW-0812">Transmembrane</keyword>
<evidence type="ECO:0000313" key="2">
    <source>
        <dbReference type="EMBL" id="MPR30223.1"/>
    </source>
</evidence>
<dbReference type="AlphaFoldDB" id="A0A5N7MTD2"/>
<keyword evidence="1" id="KW-0472">Membrane</keyword>
<sequence length="97" mass="10796">MTYSRDATAISEFTGQPVRWEMAPLPAGITLIVWIALISSTTRVPRQGTALIQAPTIWPRLERVVRSCAPAPMSAAALKEHPNPISSFRARIYFERC</sequence>
<organism evidence="2 3">
    <name type="scientific">Microvirga tunisiensis</name>
    <dbReference type="NCBI Taxonomy" id="2108360"/>
    <lineage>
        <taxon>Bacteria</taxon>
        <taxon>Pseudomonadati</taxon>
        <taxon>Pseudomonadota</taxon>
        <taxon>Alphaproteobacteria</taxon>
        <taxon>Hyphomicrobiales</taxon>
        <taxon>Methylobacteriaceae</taxon>
        <taxon>Microvirga</taxon>
    </lineage>
</organism>
<dbReference type="Proteomes" id="UP000403266">
    <property type="component" value="Unassembled WGS sequence"/>
</dbReference>
<evidence type="ECO:0000256" key="1">
    <source>
        <dbReference type="SAM" id="Phobius"/>
    </source>
</evidence>
<proteinExistence type="predicted"/>
<reference evidence="2 3" key="1">
    <citation type="journal article" date="2019" name="Syst. Appl. Microbiol.">
        <title>Microvirga tunisiensis sp. nov., a root nodule symbiotic bacterium isolated from Lupinus micranthus and L. luteus grown in Northern Tunisia.</title>
        <authorList>
            <person name="Msaddak A."/>
            <person name="Rejili M."/>
            <person name="Duran D."/>
            <person name="Mars M."/>
            <person name="Palacios J.M."/>
            <person name="Ruiz-Argueso T."/>
            <person name="Rey L."/>
            <person name="Imperial J."/>
        </authorList>
    </citation>
    <scope>NUCLEOTIDE SEQUENCE [LARGE SCALE GENOMIC DNA]</scope>
    <source>
        <strain evidence="2 3">Lmie10</strain>
    </source>
</reference>
<accession>A0A5N7MTD2</accession>
<gene>
    <name evidence="2" type="ORF">FS320_35580</name>
</gene>
<name>A0A5N7MTD2_9HYPH</name>
<keyword evidence="3" id="KW-1185">Reference proteome</keyword>
<comment type="caution">
    <text evidence="2">The sequence shown here is derived from an EMBL/GenBank/DDBJ whole genome shotgun (WGS) entry which is preliminary data.</text>
</comment>
<feature type="transmembrane region" description="Helical" evidence="1">
    <location>
        <begin position="20"/>
        <end position="38"/>
    </location>
</feature>
<evidence type="ECO:0000313" key="3">
    <source>
        <dbReference type="Proteomes" id="UP000403266"/>
    </source>
</evidence>